<evidence type="ECO:0000313" key="4">
    <source>
        <dbReference type="Proteomes" id="UP000092461"/>
    </source>
</evidence>
<protein>
    <recommendedName>
        <fullName evidence="1">HEAT repeat-containing protein 6</fullName>
    </recommendedName>
</protein>
<evidence type="ECO:0000256" key="1">
    <source>
        <dbReference type="ARBA" id="ARBA00015263"/>
    </source>
</evidence>
<accession>A0A1B0CDD5</accession>
<dbReference type="Gene3D" id="1.25.10.10">
    <property type="entry name" value="Leucine-rich Repeat Variant"/>
    <property type="match status" value="1"/>
</dbReference>
<dbReference type="InterPro" id="IPR025283">
    <property type="entry name" value="DUF4042"/>
</dbReference>
<evidence type="ECO:0000259" key="2">
    <source>
        <dbReference type="Pfam" id="PF13251"/>
    </source>
</evidence>
<feature type="domain" description="DUF4042" evidence="2">
    <location>
        <begin position="13"/>
        <end position="133"/>
    </location>
</feature>
<sequence length="681" mass="76462">MIQAIGAALQLSQTISYLLHDAKKFLYQAESVDRESASFTPFSVALGKMVVQLYQVLLQALNTESLTPLIVQILKCFNILIPATPFHRLKSGIITKLVEKIRKLIHHWDATVKLHAFRVMGYIISITDITPEIMTCIGVERLTVRTENIHRKYLEDVGNEEDYEESVEVEADAEEVTEQKGSVNELGEKRMAWILEDLLSCISAGKERQRAPQVLEIHTECLTLLAAMSAHIGIMLGHLKPIAQAIRAGLESDASAIVVNSAKALDFIAHSITQYFLNASTVKATGELEDALMLWTVTLPAVTEHLQGTVTNVKVICCDALSNIGGHVYEKLPRDKQFLILSLLHGNTSNNETIVRASACRALSVLAQFPSLRDDLVFLENTAEMVTDLIPMGDELGRMKAAWALGNITDIHHLKSDSPFDRLRDDLLEKMLRTAVAACDDQYKVRCNIVRAIGNLLYLIREDLLVQESWQELVGKVIECLVVNARDVKFMKVRWNACYAMGNMMRNICFYTEAAQRRLNWQTLIFPALCELVVNNPNFKVRINATVALASVPQRDGYGQHFASIWSALILALEHAVNLTDFNEYKHRDNLMDQLCLTLAHFIICTQTTDLVAMQQELLPHVEVTRENWSRVANRILPERATPLLLAAQKLKNFAEEKLTPDQQLASNFLASCFISPVEYA</sequence>
<dbReference type="VEuPathDB" id="VectorBase:LLONM1_009984"/>
<dbReference type="AlphaFoldDB" id="A0A1B0CDD5"/>
<dbReference type="EMBL" id="AJWK01007709">
    <property type="status" value="NOT_ANNOTATED_CDS"/>
    <property type="molecule type" value="Genomic_DNA"/>
</dbReference>
<dbReference type="PANTHER" id="PTHR13366:SF0">
    <property type="entry name" value="HEAT REPEAT-CONTAINING PROTEIN 6"/>
    <property type="match status" value="1"/>
</dbReference>
<name>A0A1B0CDD5_LUTLO</name>
<reference evidence="3" key="1">
    <citation type="submission" date="2020-05" db="UniProtKB">
        <authorList>
            <consortium name="EnsemblMetazoa"/>
        </authorList>
    </citation>
    <scope>IDENTIFICATION</scope>
    <source>
        <strain evidence="3">Jacobina</strain>
    </source>
</reference>
<organism evidence="3 4">
    <name type="scientific">Lutzomyia longipalpis</name>
    <name type="common">Sand fly</name>
    <dbReference type="NCBI Taxonomy" id="7200"/>
    <lineage>
        <taxon>Eukaryota</taxon>
        <taxon>Metazoa</taxon>
        <taxon>Ecdysozoa</taxon>
        <taxon>Arthropoda</taxon>
        <taxon>Hexapoda</taxon>
        <taxon>Insecta</taxon>
        <taxon>Pterygota</taxon>
        <taxon>Neoptera</taxon>
        <taxon>Endopterygota</taxon>
        <taxon>Diptera</taxon>
        <taxon>Nematocera</taxon>
        <taxon>Psychodoidea</taxon>
        <taxon>Psychodidae</taxon>
        <taxon>Lutzomyia</taxon>
        <taxon>Lutzomyia</taxon>
    </lineage>
</organism>
<dbReference type="PANTHER" id="PTHR13366">
    <property type="entry name" value="MALARIA ANTIGEN-RELATED"/>
    <property type="match status" value="1"/>
</dbReference>
<dbReference type="Pfam" id="PF13251">
    <property type="entry name" value="DUF4042"/>
    <property type="match status" value="1"/>
</dbReference>
<dbReference type="Proteomes" id="UP000092461">
    <property type="component" value="Unassembled WGS sequence"/>
</dbReference>
<dbReference type="SUPFAM" id="SSF48371">
    <property type="entry name" value="ARM repeat"/>
    <property type="match status" value="1"/>
</dbReference>
<evidence type="ECO:0000313" key="3">
    <source>
        <dbReference type="EnsemblMetazoa" id="LLOJ002355-PA"/>
    </source>
</evidence>
<dbReference type="InterPro" id="IPR016024">
    <property type="entry name" value="ARM-type_fold"/>
</dbReference>
<dbReference type="InterPro" id="IPR052107">
    <property type="entry name" value="HEAT6"/>
</dbReference>
<keyword evidence="4" id="KW-1185">Reference proteome</keyword>
<dbReference type="EnsemblMetazoa" id="LLOJ002355-RA">
    <property type="protein sequence ID" value="LLOJ002355-PA"/>
    <property type="gene ID" value="LLOJ002355"/>
</dbReference>
<dbReference type="VEuPathDB" id="VectorBase:LLOJ002355"/>
<dbReference type="InterPro" id="IPR011989">
    <property type="entry name" value="ARM-like"/>
</dbReference>
<proteinExistence type="predicted"/>